<proteinExistence type="predicted"/>
<evidence type="ECO:0000313" key="1">
    <source>
        <dbReference type="EMBL" id="KAK4415134.1"/>
    </source>
</evidence>
<evidence type="ECO:0000313" key="2">
    <source>
        <dbReference type="Proteomes" id="UP001293254"/>
    </source>
</evidence>
<protein>
    <submittedName>
        <fullName evidence="1">Uncharacterized protein</fullName>
    </submittedName>
</protein>
<dbReference type="EMBL" id="JACGWO010000011">
    <property type="protein sequence ID" value="KAK4415134.1"/>
    <property type="molecule type" value="Genomic_DNA"/>
</dbReference>
<gene>
    <name evidence="1" type="ORF">Salat_2620600</name>
</gene>
<name>A0AAE1XNL6_9LAMI</name>
<keyword evidence="2" id="KW-1185">Reference proteome</keyword>
<dbReference type="Proteomes" id="UP001293254">
    <property type="component" value="Unassembled WGS sequence"/>
</dbReference>
<dbReference type="AlphaFoldDB" id="A0AAE1XNL6"/>
<comment type="caution">
    <text evidence="1">The sequence shown here is derived from an EMBL/GenBank/DDBJ whole genome shotgun (WGS) entry which is preliminary data.</text>
</comment>
<accession>A0AAE1XNL6</accession>
<reference evidence="1" key="2">
    <citation type="journal article" date="2024" name="Plant">
        <title>Genomic evolution and insights into agronomic trait innovations of Sesamum species.</title>
        <authorList>
            <person name="Miao H."/>
            <person name="Wang L."/>
            <person name="Qu L."/>
            <person name="Liu H."/>
            <person name="Sun Y."/>
            <person name="Le M."/>
            <person name="Wang Q."/>
            <person name="Wei S."/>
            <person name="Zheng Y."/>
            <person name="Lin W."/>
            <person name="Duan Y."/>
            <person name="Cao H."/>
            <person name="Xiong S."/>
            <person name="Wang X."/>
            <person name="Wei L."/>
            <person name="Li C."/>
            <person name="Ma Q."/>
            <person name="Ju M."/>
            <person name="Zhao R."/>
            <person name="Li G."/>
            <person name="Mu C."/>
            <person name="Tian Q."/>
            <person name="Mei H."/>
            <person name="Zhang T."/>
            <person name="Gao T."/>
            <person name="Zhang H."/>
        </authorList>
    </citation>
    <scope>NUCLEOTIDE SEQUENCE</scope>
    <source>
        <strain evidence="1">3651</strain>
    </source>
</reference>
<organism evidence="1 2">
    <name type="scientific">Sesamum alatum</name>
    <dbReference type="NCBI Taxonomy" id="300844"/>
    <lineage>
        <taxon>Eukaryota</taxon>
        <taxon>Viridiplantae</taxon>
        <taxon>Streptophyta</taxon>
        <taxon>Embryophyta</taxon>
        <taxon>Tracheophyta</taxon>
        <taxon>Spermatophyta</taxon>
        <taxon>Magnoliopsida</taxon>
        <taxon>eudicotyledons</taxon>
        <taxon>Gunneridae</taxon>
        <taxon>Pentapetalae</taxon>
        <taxon>asterids</taxon>
        <taxon>lamiids</taxon>
        <taxon>Lamiales</taxon>
        <taxon>Pedaliaceae</taxon>
        <taxon>Sesamum</taxon>
    </lineage>
</organism>
<reference evidence="1" key="1">
    <citation type="submission" date="2020-06" db="EMBL/GenBank/DDBJ databases">
        <authorList>
            <person name="Li T."/>
            <person name="Hu X."/>
            <person name="Zhang T."/>
            <person name="Song X."/>
            <person name="Zhang H."/>
            <person name="Dai N."/>
            <person name="Sheng W."/>
            <person name="Hou X."/>
            <person name="Wei L."/>
        </authorList>
    </citation>
    <scope>NUCLEOTIDE SEQUENCE</scope>
    <source>
        <strain evidence="1">3651</strain>
        <tissue evidence="1">Leaf</tissue>
    </source>
</reference>
<sequence length="118" mass="12743">MLGRNVGWALLEWRIEGKWASHQGFALYHGAINNTAAGAQAQSSSPLLKLTETSLLKLADTHTLNQVGDCSSDTIDARDSLIGIVGKCKEVHKRSIYSASQENVEFLDDSASQDKVVG</sequence>